<feature type="transmembrane region" description="Helical" evidence="6">
    <location>
        <begin position="149"/>
        <end position="173"/>
    </location>
</feature>
<evidence type="ECO:0000256" key="3">
    <source>
        <dbReference type="ARBA" id="ARBA00022692"/>
    </source>
</evidence>
<dbReference type="InterPro" id="IPR050367">
    <property type="entry name" value="APC_superfamily"/>
</dbReference>
<dbReference type="AlphaFoldDB" id="A0A2V4EI52"/>
<organism evidence="7 8">
    <name type="scientific">Gilliamella apicola</name>
    <dbReference type="NCBI Taxonomy" id="1196095"/>
    <lineage>
        <taxon>Bacteria</taxon>
        <taxon>Pseudomonadati</taxon>
        <taxon>Pseudomonadota</taxon>
        <taxon>Gammaproteobacteria</taxon>
        <taxon>Orbales</taxon>
        <taxon>Orbaceae</taxon>
        <taxon>Gilliamella</taxon>
    </lineage>
</organism>
<feature type="transmembrane region" description="Helical" evidence="6">
    <location>
        <begin position="46"/>
        <end position="64"/>
    </location>
</feature>
<evidence type="ECO:0000313" key="7">
    <source>
        <dbReference type="EMBL" id="PXZ07957.1"/>
    </source>
</evidence>
<gene>
    <name evidence="7" type="ORF">DKK70_04695</name>
</gene>
<protein>
    <submittedName>
        <fullName evidence="7">Amino acid permease</fullName>
    </submittedName>
</protein>
<keyword evidence="5 6" id="KW-0472">Membrane</keyword>
<sequence length="453" mass="49851">MRMIMQQLTKNMRFRDLIILGLLFIGPAAPVGLFGVLDVISDGAVALVYIVATLVMGFTAYSYARMSNALPHAGAVYAYCSAGIHPNAGFLVGWLLLLDYLFIPAVAYLFSGISLNALIPEIPVWLWTCLAVVLTTLLNLIGFKKSAKITLIILLFEIVILIAVLVVGIWIIATNGVKQDWYYPFVGGELFNWSNLFNAVSIAVLSYLGFDAIATFSEEHSGKRNLVAKAIISCLILAGCLFVLQVYIAALLNPYDTQYLHNHPELQGKAYYNIVNNEINLWLGWALSLMKGIGASFAAMVGQAAASRLLFSMGRDKRLPTFFAKIGKKSGVPSRAILFSALFNLLLVFIAANHDKGLPMLVSFVDVGALCAFIMLHLSVIGYFKVKKRSSGFYAYLGDILVPIIGITLLLPVLYHIDNYAKVIGAIWLMIGILIICLNKNKKPLVWLERNQE</sequence>
<feature type="transmembrane region" description="Helical" evidence="6">
    <location>
        <begin position="226"/>
        <end position="250"/>
    </location>
</feature>
<dbReference type="STRING" id="1196095.GAPWK_0694"/>
<keyword evidence="8" id="KW-1185">Reference proteome</keyword>
<comment type="subcellular location">
    <subcellularLocation>
        <location evidence="1">Cell membrane</location>
        <topology evidence="1">Multi-pass membrane protein</topology>
    </subcellularLocation>
</comment>
<proteinExistence type="predicted"/>
<dbReference type="Gene3D" id="1.20.1740.10">
    <property type="entry name" value="Amino acid/polyamine transporter I"/>
    <property type="match status" value="1"/>
</dbReference>
<feature type="transmembrane region" description="Helical" evidence="6">
    <location>
        <begin position="193"/>
        <end position="214"/>
    </location>
</feature>
<keyword evidence="3 6" id="KW-0812">Transmembrane</keyword>
<feature type="transmembrane region" description="Helical" evidence="6">
    <location>
        <begin position="122"/>
        <end position="142"/>
    </location>
</feature>
<evidence type="ECO:0000313" key="8">
    <source>
        <dbReference type="Proteomes" id="UP000247932"/>
    </source>
</evidence>
<comment type="caution">
    <text evidence="7">The sequence shown here is derived from an EMBL/GenBank/DDBJ whole genome shotgun (WGS) entry which is preliminary data.</text>
</comment>
<dbReference type="PIRSF" id="PIRSF006060">
    <property type="entry name" value="AA_transporter"/>
    <property type="match status" value="1"/>
</dbReference>
<feature type="transmembrane region" description="Helical" evidence="6">
    <location>
        <begin position="292"/>
        <end position="311"/>
    </location>
</feature>
<feature type="transmembrane region" description="Helical" evidence="6">
    <location>
        <begin position="332"/>
        <end position="352"/>
    </location>
</feature>
<dbReference type="Pfam" id="PF13520">
    <property type="entry name" value="AA_permease_2"/>
    <property type="match status" value="1"/>
</dbReference>
<feature type="transmembrane region" description="Helical" evidence="6">
    <location>
        <begin position="420"/>
        <end position="438"/>
    </location>
</feature>
<dbReference type="InterPro" id="IPR002293">
    <property type="entry name" value="AA/rel_permease1"/>
</dbReference>
<dbReference type="PANTHER" id="PTHR42770:SF16">
    <property type="entry name" value="AMINO ACID PERMEASE"/>
    <property type="match status" value="1"/>
</dbReference>
<reference evidence="7 8" key="1">
    <citation type="submission" date="2018-05" db="EMBL/GenBank/DDBJ databases">
        <title>Reference genomes for bee gut microbiota database.</title>
        <authorList>
            <person name="Ellegaard K.M."/>
        </authorList>
    </citation>
    <scope>NUCLEOTIDE SEQUENCE [LARGE SCALE GENOMIC DNA]</scope>
    <source>
        <strain evidence="7 8">ESL0182</strain>
    </source>
</reference>
<dbReference type="EMBL" id="QGLR01000008">
    <property type="protein sequence ID" value="PXZ07957.1"/>
    <property type="molecule type" value="Genomic_DNA"/>
</dbReference>
<name>A0A2V4EI52_9GAMM</name>
<evidence type="ECO:0000256" key="6">
    <source>
        <dbReference type="SAM" id="Phobius"/>
    </source>
</evidence>
<keyword evidence="4 6" id="KW-1133">Transmembrane helix</keyword>
<dbReference type="GO" id="GO:0005886">
    <property type="term" value="C:plasma membrane"/>
    <property type="evidence" value="ECO:0007669"/>
    <property type="project" value="UniProtKB-SubCell"/>
</dbReference>
<dbReference type="Proteomes" id="UP000247932">
    <property type="component" value="Unassembled WGS sequence"/>
</dbReference>
<evidence type="ECO:0000256" key="2">
    <source>
        <dbReference type="ARBA" id="ARBA00022475"/>
    </source>
</evidence>
<evidence type="ECO:0000256" key="5">
    <source>
        <dbReference type="ARBA" id="ARBA00023136"/>
    </source>
</evidence>
<dbReference type="OrthoDB" id="9804700at2"/>
<feature type="transmembrane region" description="Helical" evidence="6">
    <location>
        <begin position="76"/>
        <end position="102"/>
    </location>
</feature>
<feature type="transmembrane region" description="Helical" evidence="6">
    <location>
        <begin position="393"/>
        <end position="414"/>
    </location>
</feature>
<accession>A0A2V4EI52</accession>
<evidence type="ECO:0000256" key="4">
    <source>
        <dbReference type="ARBA" id="ARBA00022989"/>
    </source>
</evidence>
<evidence type="ECO:0000256" key="1">
    <source>
        <dbReference type="ARBA" id="ARBA00004651"/>
    </source>
</evidence>
<keyword evidence="2" id="KW-1003">Cell membrane</keyword>
<feature type="transmembrane region" description="Helical" evidence="6">
    <location>
        <begin position="358"/>
        <end position="381"/>
    </location>
</feature>
<dbReference type="PANTHER" id="PTHR42770">
    <property type="entry name" value="AMINO ACID TRANSPORTER-RELATED"/>
    <property type="match status" value="1"/>
</dbReference>
<dbReference type="GO" id="GO:0022857">
    <property type="term" value="F:transmembrane transporter activity"/>
    <property type="evidence" value="ECO:0007669"/>
    <property type="project" value="InterPro"/>
</dbReference>